<protein>
    <submittedName>
        <fullName evidence="1">Uncharacterized protein</fullName>
    </submittedName>
</protein>
<gene>
    <name evidence="1" type="ORF">ACFYNQ_44115</name>
</gene>
<evidence type="ECO:0000313" key="2">
    <source>
        <dbReference type="Proteomes" id="UP001601303"/>
    </source>
</evidence>
<comment type="caution">
    <text evidence="1">The sequence shown here is derived from an EMBL/GenBank/DDBJ whole genome shotgun (WGS) entry which is preliminary data.</text>
</comment>
<dbReference type="EMBL" id="JBIAHM010000020">
    <property type="protein sequence ID" value="MFE9605520.1"/>
    <property type="molecule type" value="Genomic_DNA"/>
</dbReference>
<organism evidence="1 2">
    <name type="scientific">Streptomyces hokutonensis</name>
    <dbReference type="NCBI Taxonomy" id="1306990"/>
    <lineage>
        <taxon>Bacteria</taxon>
        <taxon>Bacillati</taxon>
        <taxon>Actinomycetota</taxon>
        <taxon>Actinomycetes</taxon>
        <taxon>Kitasatosporales</taxon>
        <taxon>Streptomycetaceae</taxon>
        <taxon>Streptomyces</taxon>
    </lineage>
</organism>
<keyword evidence="2" id="KW-1185">Reference proteome</keyword>
<name>A0ABW6MHA3_9ACTN</name>
<sequence>MRRRAVSKWHDAGAFSRDRPLLRRRHGVESGCTTIGGNIVNAPNTSWAYAGSGYFAGDISAVFV</sequence>
<dbReference type="Proteomes" id="UP001601303">
    <property type="component" value="Unassembled WGS sequence"/>
</dbReference>
<proteinExistence type="predicted"/>
<evidence type="ECO:0000313" key="1">
    <source>
        <dbReference type="EMBL" id="MFE9605520.1"/>
    </source>
</evidence>
<reference evidence="1 2" key="1">
    <citation type="submission" date="2024-10" db="EMBL/GenBank/DDBJ databases">
        <title>The Natural Products Discovery Center: Release of the First 8490 Sequenced Strains for Exploring Actinobacteria Biosynthetic Diversity.</title>
        <authorList>
            <person name="Kalkreuter E."/>
            <person name="Kautsar S.A."/>
            <person name="Yang D."/>
            <person name="Bader C.D."/>
            <person name="Teijaro C.N."/>
            <person name="Fluegel L."/>
            <person name="Davis C.M."/>
            <person name="Simpson J.R."/>
            <person name="Lauterbach L."/>
            <person name="Steele A.D."/>
            <person name="Gui C."/>
            <person name="Meng S."/>
            <person name="Li G."/>
            <person name="Viehrig K."/>
            <person name="Ye F."/>
            <person name="Su P."/>
            <person name="Kiefer A.F."/>
            <person name="Nichols A."/>
            <person name="Cepeda A.J."/>
            <person name="Yan W."/>
            <person name="Fan B."/>
            <person name="Jiang Y."/>
            <person name="Adhikari A."/>
            <person name="Zheng C.-J."/>
            <person name="Schuster L."/>
            <person name="Cowan T.M."/>
            <person name="Smanski M.J."/>
            <person name="Chevrette M.G."/>
            <person name="De Carvalho L.P.S."/>
            <person name="Shen B."/>
        </authorList>
    </citation>
    <scope>NUCLEOTIDE SEQUENCE [LARGE SCALE GENOMIC DNA]</scope>
    <source>
        <strain evidence="1 2">NPDC006488</strain>
    </source>
</reference>
<accession>A0ABW6MHA3</accession>
<dbReference type="RefSeq" id="WP_388114286.1">
    <property type="nucleotide sequence ID" value="NZ_JBIAHM010000020.1"/>
</dbReference>